<feature type="transmembrane region" description="Helical" evidence="1">
    <location>
        <begin position="503"/>
        <end position="521"/>
    </location>
</feature>
<accession>A0A0N7JCW7</accession>
<evidence type="ECO:0008006" key="4">
    <source>
        <dbReference type="Google" id="ProtNLM"/>
    </source>
</evidence>
<dbReference type="EMBL" id="CP013011">
    <property type="protein sequence ID" value="ALL00545.1"/>
    <property type="molecule type" value="Genomic_DNA"/>
</dbReference>
<dbReference type="AlphaFoldDB" id="A0A0N7JCW7"/>
<keyword evidence="1" id="KW-0812">Transmembrane</keyword>
<gene>
    <name evidence="2" type="ORF">Pyrde_0495</name>
</gene>
<proteinExistence type="predicted"/>
<dbReference type="KEGG" id="pdl:Pyrde_0495"/>
<evidence type="ECO:0000256" key="1">
    <source>
        <dbReference type="SAM" id="Phobius"/>
    </source>
</evidence>
<evidence type="ECO:0000313" key="3">
    <source>
        <dbReference type="Proteomes" id="UP000058613"/>
    </source>
</evidence>
<keyword evidence="1" id="KW-0472">Membrane</keyword>
<name>A0A0N7JCW7_9CREN</name>
<dbReference type="Proteomes" id="UP000058613">
    <property type="component" value="Chromosome"/>
</dbReference>
<organism evidence="2 3">
    <name type="scientific">Pyrodictium delaneyi</name>
    <dbReference type="NCBI Taxonomy" id="1273541"/>
    <lineage>
        <taxon>Archaea</taxon>
        <taxon>Thermoproteota</taxon>
        <taxon>Thermoprotei</taxon>
        <taxon>Desulfurococcales</taxon>
        <taxon>Pyrodictiaceae</taxon>
        <taxon>Pyrodictium</taxon>
    </lineage>
</organism>
<keyword evidence="1" id="KW-1133">Transmembrane helix</keyword>
<dbReference type="STRING" id="1273541.Pyrde_0495"/>
<evidence type="ECO:0000313" key="2">
    <source>
        <dbReference type="EMBL" id="ALL00545.1"/>
    </source>
</evidence>
<reference evidence="2 3" key="1">
    <citation type="submission" date="2015-10" db="EMBL/GenBank/DDBJ databases">
        <title>Complete genome sequence of hyperthermophilic archaeon Pyrodictium delaneyi Su06.</title>
        <authorList>
            <person name="Jung J.-H."/>
            <person name="Lin J."/>
            <person name="Holden J.F."/>
            <person name="Park C.-S."/>
        </authorList>
    </citation>
    <scope>NUCLEOTIDE SEQUENCE [LARGE SCALE GENOMIC DNA]</scope>
    <source>
        <strain evidence="2 3">Su06</strain>
    </source>
</reference>
<sequence length="527" mass="59077">MASCWLCYTVTSFAAIIILTSSIAIAGVSNLTDKTDTVQQYNLIIVFKEPVSSDVWRVSITLEGHDSSINCSGLLGPNVYYLQTRSVSRDLIVAPLYYVLDKVCPQIISEIQILAGSSGNKTLLITIHVPDNYMVRSSMDWRSYGPAGGPYRVDLESFARYYIFDGIVLANRRIYDINDYIEENLTVIMQRNIPENVVKYAVESLLIVRSTLTKWLGPSPRSPCVLVIVGPEEHSFLPPNTAHSMGSIVYMKLSSYAEDILPWLVHTAAHETSHGWFNHGMLYGDFSFQEAAAEFLAMKALHDNNPRLYRLAVNYLNDMLDVDEQYSVWMRVNAALWYAGIQACDRDVYIDTVRRLYNLSITTGLKDSISLLDVIKMMVEELQSPCRETLEALVGRVLIAASTKSSTWPLIDISSLSVDMKTMTNLTGCPSRELVNYTVQQHGKLNVTAGIENKEFPENGVAQHGKSDIYLNKSRIKQIAIKDINSSGSYGNAQLIADRYEQILWFLIGLGFGAMFSIVIVSKRYIT</sequence>
<protein>
    <recommendedName>
        <fullName evidence="4">Peptidase M1 membrane alanine aminopeptidase domain-containing protein</fullName>
    </recommendedName>
</protein>